<proteinExistence type="predicted"/>
<dbReference type="EMBL" id="HG994355">
    <property type="protein sequence ID" value="CAF2152151.1"/>
    <property type="molecule type" value="Genomic_DNA"/>
</dbReference>
<reference evidence="1" key="1">
    <citation type="submission" date="2021-01" db="EMBL/GenBank/DDBJ databases">
        <authorList>
            <consortium name="Genoscope - CEA"/>
            <person name="William W."/>
        </authorList>
    </citation>
    <scope>NUCLEOTIDE SEQUENCE</scope>
</reference>
<dbReference type="AlphaFoldDB" id="A0A816XY16"/>
<evidence type="ECO:0000313" key="1">
    <source>
        <dbReference type="EMBL" id="CAF2152151.1"/>
    </source>
</evidence>
<gene>
    <name evidence="1" type="ORF">DARMORV10_A01P26690.1</name>
</gene>
<name>A0A816XY16_BRANA</name>
<sequence length="150" mass="16811">MARQLLPNLSDEIICKIIGLVGEDSIWHLRPFLRPGKRGYALVHEPSVLQTCNVTTMLINLEIRLGRKFCEFLFKCVSAENTDAVYYESLYAATFDVEHAINVLEPNVSTHVLSTLAVGVFNICLGKDKEASKIFLEFAEIHDDLIGTGR</sequence>
<accession>A0A816XY16</accession>
<protein>
    <submittedName>
        <fullName evidence="1">(rape) hypothetical protein</fullName>
    </submittedName>
</protein>
<dbReference type="Proteomes" id="UP001295469">
    <property type="component" value="Chromosome A01"/>
</dbReference>
<organism evidence="1">
    <name type="scientific">Brassica napus</name>
    <name type="common">Rape</name>
    <dbReference type="NCBI Taxonomy" id="3708"/>
    <lineage>
        <taxon>Eukaryota</taxon>
        <taxon>Viridiplantae</taxon>
        <taxon>Streptophyta</taxon>
        <taxon>Embryophyta</taxon>
        <taxon>Tracheophyta</taxon>
        <taxon>Spermatophyta</taxon>
        <taxon>Magnoliopsida</taxon>
        <taxon>eudicotyledons</taxon>
        <taxon>Gunneridae</taxon>
        <taxon>Pentapetalae</taxon>
        <taxon>rosids</taxon>
        <taxon>malvids</taxon>
        <taxon>Brassicales</taxon>
        <taxon>Brassicaceae</taxon>
        <taxon>Brassiceae</taxon>
        <taxon>Brassica</taxon>
    </lineage>
</organism>